<evidence type="ECO:0000313" key="1">
    <source>
        <dbReference type="EMBL" id="QFS44696.1"/>
    </source>
</evidence>
<dbReference type="PANTHER" id="PTHR47682">
    <property type="entry name" value="TETRATRICOPEPTIDE REPEAT (TPR)-CONTAINING PROTEIN"/>
    <property type="match status" value="1"/>
</dbReference>
<name>A0A5P8VX29_9NOSO</name>
<evidence type="ECO:0000313" key="2">
    <source>
        <dbReference type="Proteomes" id="UP000326678"/>
    </source>
</evidence>
<keyword evidence="2" id="KW-1185">Reference proteome</keyword>
<dbReference type="Proteomes" id="UP000326678">
    <property type="component" value="Chromosome Gxm1"/>
</dbReference>
<accession>A0A5P8VX29</accession>
<reference evidence="1 2" key="1">
    <citation type="submission" date="2019-10" db="EMBL/GenBank/DDBJ databases">
        <title>Genomic and transcriptomic insights into the perfect genentic adaptation of a filamentous nitrogen-fixing cyanobacterium to rice fields.</title>
        <authorList>
            <person name="Chen Z."/>
        </authorList>
    </citation>
    <scope>NUCLEOTIDE SEQUENCE [LARGE SCALE GENOMIC DNA]</scope>
    <source>
        <strain evidence="1">CCNUC1</strain>
    </source>
</reference>
<organism evidence="1 2">
    <name type="scientific">Nostoc sphaeroides CCNUC1</name>
    <dbReference type="NCBI Taxonomy" id="2653204"/>
    <lineage>
        <taxon>Bacteria</taxon>
        <taxon>Bacillati</taxon>
        <taxon>Cyanobacteriota</taxon>
        <taxon>Cyanophyceae</taxon>
        <taxon>Nostocales</taxon>
        <taxon>Nostocaceae</taxon>
        <taxon>Nostoc</taxon>
    </lineage>
</organism>
<dbReference type="RefSeq" id="WP_420819806.1">
    <property type="nucleotide sequence ID" value="NZ_CP045226.1"/>
</dbReference>
<dbReference type="CDD" id="cd02980">
    <property type="entry name" value="TRX_Fd_family"/>
    <property type="match status" value="1"/>
</dbReference>
<dbReference type="AlphaFoldDB" id="A0A5P8VX29"/>
<dbReference type="Gene3D" id="3.40.30.10">
    <property type="entry name" value="Glutaredoxin"/>
    <property type="match status" value="1"/>
</dbReference>
<proteinExistence type="predicted"/>
<sequence>MTNDKGQMTTQSLNFPTIDQPSPKCVRVCQNRTCKKQGAVKVLAAFAALPIPGVTVTASSCLGQCGNGPMVLVLPDMVWYSGVQPNEVSLLIENHLLGGERVKQMLYYRFHPQK</sequence>
<dbReference type="KEGG" id="nsh:GXM_02171"/>
<dbReference type="EMBL" id="CP045226">
    <property type="protein sequence ID" value="QFS44696.1"/>
    <property type="molecule type" value="Genomic_DNA"/>
</dbReference>
<protein>
    <submittedName>
        <fullName evidence="1">Ferredoxin</fullName>
    </submittedName>
</protein>
<dbReference type="InterPro" id="IPR036249">
    <property type="entry name" value="Thioredoxin-like_sf"/>
</dbReference>
<gene>
    <name evidence="1" type="ORF">GXM_02171</name>
</gene>
<dbReference type="PANTHER" id="PTHR47682:SF1">
    <property type="entry name" value="TETRATRICOPEPTIDE REPEAT (TPR)-CONTAINING PROTEIN"/>
    <property type="match status" value="1"/>
</dbReference>
<dbReference type="SUPFAM" id="SSF52833">
    <property type="entry name" value="Thioredoxin-like"/>
    <property type="match status" value="1"/>
</dbReference>